<comment type="caution">
    <text evidence="2">The sequence shown here is derived from an EMBL/GenBank/DDBJ whole genome shotgun (WGS) entry which is preliminary data.</text>
</comment>
<evidence type="ECO:0000313" key="3">
    <source>
        <dbReference type="Proteomes" id="UP001162164"/>
    </source>
</evidence>
<dbReference type="Proteomes" id="UP001162164">
    <property type="component" value="Unassembled WGS sequence"/>
</dbReference>
<organism evidence="2 3">
    <name type="scientific">Molorchus minor</name>
    <dbReference type="NCBI Taxonomy" id="1323400"/>
    <lineage>
        <taxon>Eukaryota</taxon>
        <taxon>Metazoa</taxon>
        <taxon>Ecdysozoa</taxon>
        <taxon>Arthropoda</taxon>
        <taxon>Hexapoda</taxon>
        <taxon>Insecta</taxon>
        <taxon>Pterygota</taxon>
        <taxon>Neoptera</taxon>
        <taxon>Endopterygota</taxon>
        <taxon>Coleoptera</taxon>
        <taxon>Polyphaga</taxon>
        <taxon>Cucujiformia</taxon>
        <taxon>Chrysomeloidea</taxon>
        <taxon>Cerambycidae</taxon>
        <taxon>Lamiinae</taxon>
        <taxon>Monochamini</taxon>
        <taxon>Molorchus</taxon>
    </lineage>
</organism>
<accession>A0ABQ9K6P9</accession>
<evidence type="ECO:0000313" key="2">
    <source>
        <dbReference type="EMBL" id="KAJ8985984.1"/>
    </source>
</evidence>
<gene>
    <name evidence="2" type="ORF">NQ317_013868</name>
</gene>
<protein>
    <submittedName>
        <fullName evidence="2">Uncharacterized protein</fullName>
    </submittedName>
</protein>
<name>A0ABQ9K6P9_9CUCU</name>
<feature type="region of interest" description="Disordered" evidence="1">
    <location>
        <begin position="120"/>
        <end position="142"/>
    </location>
</feature>
<dbReference type="EMBL" id="JAPWTJ010000004">
    <property type="protein sequence ID" value="KAJ8985984.1"/>
    <property type="molecule type" value="Genomic_DNA"/>
</dbReference>
<reference evidence="2" key="1">
    <citation type="journal article" date="2023" name="Insect Mol. Biol.">
        <title>Genome sequencing provides insights into the evolution of gene families encoding plant cell wall-degrading enzymes in longhorned beetles.</title>
        <authorList>
            <person name="Shin N.R."/>
            <person name="Okamura Y."/>
            <person name="Kirsch R."/>
            <person name="Pauchet Y."/>
        </authorList>
    </citation>
    <scope>NUCLEOTIDE SEQUENCE</scope>
    <source>
        <strain evidence="2">MMC_N1</strain>
    </source>
</reference>
<evidence type="ECO:0000256" key="1">
    <source>
        <dbReference type="SAM" id="MobiDB-lite"/>
    </source>
</evidence>
<keyword evidence="3" id="KW-1185">Reference proteome</keyword>
<proteinExistence type="predicted"/>
<sequence length="161" mass="17718">MELENIVANTVYLKAREGEFVDLKIKVKVTTMQCFSGGSDSNKGKRATRATSGKPPAFQCCNIGEVNSNPHWVIRFSLLKSDSSGMRHAALLVSPVECLWQLINLAVGLNIKYKARLTNNKPQNGEKPMRFIHSDNGSGTRSASMRFRLDSCLGSTSPVDK</sequence>